<evidence type="ECO:0000313" key="2">
    <source>
        <dbReference type="EMBL" id="MBF9238927.1"/>
    </source>
</evidence>
<feature type="transmembrane region" description="Helical" evidence="1">
    <location>
        <begin position="63"/>
        <end position="84"/>
    </location>
</feature>
<keyword evidence="1" id="KW-1133">Transmembrane helix</keyword>
<dbReference type="RefSeq" id="WP_196283283.1">
    <property type="nucleotide sequence ID" value="NZ_JADQDQ010000008.1"/>
</dbReference>
<dbReference type="EMBL" id="JADQDQ010000008">
    <property type="protein sequence ID" value="MBF9238927.1"/>
    <property type="molecule type" value="Genomic_DNA"/>
</dbReference>
<feature type="transmembrane region" description="Helical" evidence="1">
    <location>
        <begin position="306"/>
        <end position="329"/>
    </location>
</feature>
<evidence type="ECO:0000256" key="1">
    <source>
        <dbReference type="SAM" id="Phobius"/>
    </source>
</evidence>
<feature type="transmembrane region" description="Helical" evidence="1">
    <location>
        <begin position="116"/>
        <end position="134"/>
    </location>
</feature>
<feature type="transmembrane region" description="Helical" evidence="1">
    <location>
        <begin position="181"/>
        <end position="206"/>
    </location>
</feature>
<feature type="transmembrane region" description="Helical" evidence="1">
    <location>
        <begin position="267"/>
        <end position="294"/>
    </location>
</feature>
<evidence type="ECO:0000313" key="3">
    <source>
        <dbReference type="Proteomes" id="UP000597617"/>
    </source>
</evidence>
<dbReference type="Proteomes" id="UP000597617">
    <property type="component" value="Unassembled WGS sequence"/>
</dbReference>
<organism evidence="2 3">
    <name type="scientific">Hymenobacter jeongseonensis</name>
    <dbReference type="NCBI Taxonomy" id="2791027"/>
    <lineage>
        <taxon>Bacteria</taxon>
        <taxon>Pseudomonadati</taxon>
        <taxon>Bacteroidota</taxon>
        <taxon>Cytophagia</taxon>
        <taxon>Cytophagales</taxon>
        <taxon>Hymenobacteraceae</taxon>
        <taxon>Hymenobacter</taxon>
    </lineage>
</organism>
<feature type="transmembrane region" description="Helical" evidence="1">
    <location>
        <begin position="237"/>
        <end position="255"/>
    </location>
</feature>
<comment type="caution">
    <text evidence="2">The sequence shown here is derived from an EMBL/GenBank/DDBJ whole genome shotgun (WGS) entry which is preliminary data.</text>
</comment>
<protein>
    <recommendedName>
        <fullName evidence="4">Glycosyltransferase RgtA/B/C/D-like domain-containing protein</fullName>
    </recommendedName>
</protein>
<feature type="transmembrane region" description="Helical" evidence="1">
    <location>
        <begin position="403"/>
        <end position="427"/>
    </location>
</feature>
<sequence length="590" mass="66312">MRVTAHFVWLLGIGLLALCMAYSALVLHSATWEEVRALDLIFPFYGQPIRLFSPSEYATFRDAMTLAALGMGGLLGGLCFFQVFRAEVRALCVEIASGIRALLSSFSILTKPQKRLIWGAFALLTVLRLYFSLYNPEYDDAVSYEVFVSKGFLATNAYYPIPNNHIFSNSISLLFYQLSPGFWWTMRLPVLLISTGTTIFLFLGVLRLTSFRVAGIATGLFSCLQLSLYHAGVGRGYWLMILLAGVVFFSTLILVEGQGRQRAAVTVLVLAGVVGCYTVPPFVYVLASAFSWLGVTALRRRDWSPLVPIAAAGILILAGVAVLYSPLIFVSGLNKLVGNGYVASLPPAKFWAGLPAYVWFNEGFMAGQRTLGAFITVPTLGAVAWLFFAARHGQLPLVLTQRLWRVGVPALWFAGLPYAVILVQRVFPPERVLLYKAFFSLILLALVVDWICWRWPSRRLQWSISVCAGLFITYQTYSVIRVNPAARGSNAAYHDGLHWLATQAPGPVLIPEPTHNLFFRFYAHSEMRQRTWHIDNDQKDTTRYAYVVAFPKKRGFFQPEFSFPPAYQNREVEIYRVPKEYPLQTKPWRH</sequence>
<gene>
    <name evidence="2" type="ORF">I2I05_16100</name>
</gene>
<feature type="transmembrane region" description="Helical" evidence="1">
    <location>
        <begin position="213"/>
        <end position="231"/>
    </location>
</feature>
<name>A0ABS0IKM3_9BACT</name>
<feature type="transmembrane region" description="Helical" evidence="1">
    <location>
        <begin position="341"/>
        <end position="360"/>
    </location>
</feature>
<keyword evidence="1" id="KW-0472">Membrane</keyword>
<keyword evidence="3" id="KW-1185">Reference proteome</keyword>
<feature type="transmembrane region" description="Helical" evidence="1">
    <location>
        <begin position="372"/>
        <end position="391"/>
    </location>
</feature>
<proteinExistence type="predicted"/>
<evidence type="ECO:0008006" key="4">
    <source>
        <dbReference type="Google" id="ProtNLM"/>
    </source>
</evidence>
<reference evidence="2 3" key="1">
    <citation type="submission" date="2020-11" db="EMBL/GenBank/DDBJ databases">
        <authorList>
            <person name="Kim M.K."/>
        </authorList>
    </citation>
    <scope>NUCLEOTIDE SEQUENCE [LARGE SCALE GENOMIC DNA]</scope>
    <source>
        <strain evidence="2 3">BT683</strain>
    </source>
</reference>
<keyword evidence="1" id="KW-0812">Transmembrane</keyword>
<feature type="transmembrane region" description="Helical" evidence="1">
    <location>
        <begin position="433"/>
        <end position="453"/>
    </location>
</feature>
<accession>A0ABS0IKM3</accession>